<proteinExistence type="predicted"/>
<sequence length="149" mass="16908">MANYMGQMVAAINEPWKLELDLTRASTSEDNIISTITIPMLEYFDKYWKSSCLVLAIVVVMDPRFKMKLVDFSFAKIFGDKAASYINIVDEGIRGLFQEYATDDVQGHLGNMCTLRPEMVQAALYSAKDWLCGEPIKSMESLVKMQFPI</sequence>
<organism evidence="2 3">
    <name type="scientific">Artemisia annua</name>
    <name type="common">Sweet wormwood</name>
    <dbReference type="NCBI Taxonomy" id="35608"/>
    <lineage>
        <taxon>Eukaryota</taxon>
        <taxon>Viridiplantae</taxon>
        <taxon>Streptophyta</taxon>
        <taxon>Embryophyta</taxon>
        <taxon>Tracheophyta</taxon>
        <taxon>Spermatophyta</taxon>
        <taxon>Magnoliopsida</taxon>
        <taxon>eudicotyledons</taxon>
        <taxon>Gunneridae</taxon>
        <taxon>Pentapetalae</taxon>
        <taxon>asterids</taxon>
        <taxon>campanulids</taxon>
        <taxon>Asterales</taxon>
        <taxon>Asteraceae</taxon>
        <taxon>Asteroideae</taxon>
        <taxon>Anthemideae</taxon>
        <taxon>Artemisiinae</taxon>
        <taxon>Artemisia</taxon>
    </lineage>
</organism>
<accession>A0A2U1NKC5</accession>
<keyword evidence="3" id="KW-1185">Reference proteome</keyword>
<dbReference type="SUPFAM" id="SSF53098">
    <property type="entry name" value="Ribonuclease H-like"/>
    <property type="match status" value="1"/>
</dbReference>
<dbReference type="Proteomes" id="UP000245207">
    <property type="component" value="Unassembled WGS sequence"/>
</dbReference>
<dbReference type="OrthoDB" id="1301613at2759"/>
<evidence type="ECO:0000259" key="1">
    <source>
        <dbReference type="Pfam" id="PF14372"/>
    </source>
</evidence>
<protein>
    <submittedName>
        <fullName evidence="2">BED zinc finger, hAT family dimerization domain protein</fullName>
    </submittedName>
</protein>
<dbReference type="GO" id="GO:0003677">
    <property type="term" value="F:DNA binding"/>
    <property type="evidence" value="ECO:0007669"/>
    <property type="project" value="InterPro"/>
</dbReference>
<feature type="domain" description="hAT-like transposase RNase-H fold" evidence="1">
    <location>
        <begin position="14"/>
        <end position="100"/>
    </location>
</feature>
<evidence type="ECO:0000313" key="3">
    <source>
        <dbReference type="Proteomes" id="UP000245207"/>
    </source>
</evidence>
<reference evidence="2 3" key="1">
    <citation type="journal article" date="2018" name="Mol. Plant">
        <title>The genome of Artemisia annua provides insight into the evolution of Asteraceae family and artemisinin biosynthesis.</title>
        <authorList>
            <person name="Shen Q."/>
            <person name="Zhang L."/>
            <person name="Liao Z."/>
            <person name="Wang S."/>
            <person name="Yan T."/>
            <person name="Shi P."/>
            <person name="Liu M."/>
            <person name="Fu X."/>
            <person name="Pan Q."/>
            <person name="Wang Y."/>
            <person name="Lv Z."/>
            <person name="Lu X."/>
            <person name="Zhang F."/>
            <person name="Jiang W."/>
            <person name="Ma Y."/>
            <person name="Chen M."/>
            <person name="Hao X."/>
            <person name="Li L."/>
            <person name="Tang Y."/>
            <person name="Lv G."/>
            <person name="Zhou Y."/>
            <person name="Sun X."/>
            <person name="Brodelius P.E."/>
            <person name="Rose J.K.C."/>
            <person name="Tang K."/>
        </authorList>
    </citation>
    <scope>NUCLEOTIDE SEQUENCE [LARGE SCALE GENOMIC DNA]</scope>
    <source>
        <strain evidence="3">cv. Huhao1</strain>
        <tissue evidence="2">Leaf</tissue>
    </source>
</reference>
<name>A0A2U1NKC5_ARTAN</name>
<dbReference type="InterPro" id="IPR012337">
    <property type="entry name" value="RNaseH-like_sf"/>
</dbReference>
<dbReference type="Pfam" id="PF14372">
    <property type="entry name" value="hAT-like_RNase-H"/>
    <property type="match status" value="1"/>
</dbReference>
<dbReference type="EMBL" id="PKPP01002653">
    <property type="protein sequence ID" value="PWA73910.1"/>
    <property type="molecule type" value="Genomic_DNA"/>
</dbReference>
<dbReference type="PANTHER" id="PTHR23272:SF52">
    <property type="entry name" value="ZINC FINGER BED DOMAIN-CONTAINING PROTEIN DAYSLEEPER"/>
    <property type="match status" value="1"/>
</dbReference>
<dbReference type="AlphaFoldDB" id="A0A2U1NKC5"/>
<evidence type="ECO:0000313" key="2">
    <source>
        <dbReference type="EMBL" id="PWA73910.1"/>
    </source>
</evidence>
<dbReference type="STRING" id="35608.A0A2U1NKC5"/>
<dbReference type="PANTHER" id="PTHR23272">
    <property type="entry name" value="BED FINGER-RELATED"/>
    <property type="match status" value="1"/>
</dbReference>
<dbReference type="InterPro" id="IPR025525">
    <property type="entry name" value="hAT-like_transposase_RNase-H"/>
</dbReference>
<comment type="caution">
    <text evidence="2">The sequence shown here is derived from an EMBL/GenBank/DDBJ whole genome shotgun (WGS) entry which is preliminary data.</text>
</comment>
<gene>
    <name evidence="2" type="ORF">CTI12_AA256800</name>
</gene>